<dbReference type="InterPro" id="IPR055793">
    <property type="entry name" value="DUF7369"/>
</dbReference>
<name>A0A9E7LHB0_9CAUD</name>
<dbReference type="GeneID" id="300175191"/>
<proteinExistence type="predicted"/>
<dbReference type="Proteomes" id="UP001056942">
    <property type="component" value="Genome"/>
</dbReference>
<sequence length="90" mass="10248">MEKVVLEAQEVSNFVDPNQIKIDVNQHPSFYDMIVAPPTLDKVVLKVDMFGNVEQWDEEGFIKLCSESQDPIFRAMLSIYNLGIVVSSKE</sequence>
<dbReference type="RefSeq" id="YP_012143714.1">
    <property type="nucleotide sequence ID" value="NC_106733.1"/>
</dbReference>
<keyword evidence="3" id="KW-1185">Reference proteome</keyword>
<feature type="domain" description="DUF7369" evidence="1">
    <location>
        <begin position="31"/>
        <end position="89"/>
    </location>
</feature>
<evidence type="ECO:0000259" key="1">
    <source>
        <dbReference type="Pfam" id="PF24084"/>
    </source>
</evidence>
<evidence type="ECO:0000313" key="2">
    <source>
        <dbReference type="EMBL" id="URG17694.1"/>
    </source>
</evidence>
<dbReference type="EMBL" id="ON526840">
    <property type="protein sequence ID" value="URG17694.1"/>
    <property type="molecule type" value="Genomic_DNA"/>
</dbReference>
<accession>A0A9E7LHB0</accession>
<gene>
    <name evidence="2" type="ORF">GRN08_0300</name>
</gene>
<organism evidence="2 3">
    <name type="scientific">Salmonella phage GRNsp8</name>
    <dbReference type="NCBI Taxonomy" id="2948589"/>
    <lineage>
        <taxon>Viruses</taxon>
        <taxon>Duplodnaviria</taxon>
        <taxon>Heunggongvirae</taxon>
        <taxon>Uroviricota</taxon>
        <taxon>Caudoviricetes</taxon>
        <taxon>Demerecviridae</taxon>
        <taxon>Markadamsvirinae</taxon>
        <taxon>Epseptimavirus</taxon>
        <taxon>Epseptimavirus GRNsp8</taxon>
    </lineage>
</organism>
<protein>
    <recommendedName>
        <fullName evidence="1">DUF7369 domain-containing protein</fullName>
    </recommendedName>
</protein>
<evidence type="ECO:0000313" key="3">
    <source>
        <dbReference type="Proteomes" id="UP001056942"/>
    </source>
</evidence>
<dbReference type="Pfam" id="PF24084">
    <property type="entry name" value="DUF7369"/>
    <property type="match status" value="1"/>
</dbReference>
<reference evidence="2" key="1">
    <citation type="submission" date="2022-05" db="EMBL/GenBank/DDBJ databases">
        <title>A cocktail of three virulent phages controls multidrug-resistant Salmonella infection in poultry.</title>
        <authorList>
            <person name="Li Y."/>
            <person name="Lv P."/>
            <person name="Shi D."/>
            <person name="Zhao H."/>
            <person name="Yuan X."/>
            <person name="Jin X."/>
            <person name="Wang X."/>
        </authorList>
    </citation>
    <scope>NUCLEOTIDE SEQUENCE</scope>
</reference>